<keyword evidence="9" id="KW-0175">Coiled coil</keyword>
<dbReference type="InterPro" id="IPR014710">
    <property type="entry name" value="RmlC-like_jellyroll"/>
</dbReference>
<keyword evidence="14" id="KW-1185">Reference proteome</keyword>
<dbReference type="InterPro" id="IPR018488">
    <property type="entry name" value="cNMP-bd_CS"/>
</dbReference>
<dbReference type="GO" id="GO:0005221">
    <property type="term" value="F:intracellularly cyclic nucleotide-activated monoatomic cation channel activity"/>
    <property type="evidence" value="ECO:0007669"/>
    <property type="project" value="InterPro"/>
</dbReference>
<feature type="compositionally biased region" description="Basic and acidic residues" evidence="10">
    <location>
        <begin position="935"/>
        <end position="950"/>
    </location>
</feature>
<evidence type="ECO:0000256" key="10">
    <source>
        <dbReference type="SAM" id="MobiDB-lite"/>
    </source>
</evidence>
<feature type="compositionally biased region" description="Polar residues" evidence="10">
    <location>
        <begin position="1093"/>
        <end position="1103"/>
    </location>
</feature>
<dbReference type="SUPFAM" id="SSF51206">
    <property type="entry name" value="cAMP-binding domain-like"/>
    <property type="match status" value="1"/>
</dbReference>
<accession>A0AA88HW32</accession>
<dbReference type="FunFam" id="1.10.287.630:FF:000001">
    <property type="entry name" value="Cyclic nucleotide-gated channel alpha 3"/>
    <property type="match status" value="1"/>
</dbReference>
<feature type="region of interest" description="Disordered" evidence="10">
    <location>
        <begin position="1250"/>
        <end position="1289"/>
    </location>
</feature>
<evidence type="ECO:0000256" key="4">
    <source>
        <dbReference type="ARBA" id="ARBA00022989"/>
    </source>
</evidence>
<feature type="coiled-coil region" evidence="9">
    <location>
        <begin position="1437"/>
        <end position="1468"/>
    </location>
</feature>
<evidence type="ECO:0000256" key="3">
    <source>
        <dbReference type="ARBA" id="ARBA00022692"/>
    </source>
</evidence>
<feature type="region of interest" description="Disordered" evidence="10">
    <location>
        <begin position="1506"/>
        <end position="1526"/>
    </location>
</feature>
<feature type="region of interest" description="Disordered" evidence="10">
    <location>
        <begin position="1346"/>
        <end position="1379"/>
    </location>
</feature>
<dbReference type="CDD" id="cd00038">
    <property type="entry name" value="CAP_ED"/>
    <property type="match status" value="1"/>
</dbReference>
<dbReference type="GO" id="GO:0016020">
    <property type="term" value="C:membrane"/>
    <property type="evidence" value="ECO:0007669"/>
    <property type="project" value="UniProtKB-SubCell"/>
</dbReference>
<feature type="domain" description="Cyclic nucleotide-binding" evidence="12">
    <location>
        <begin position="544"/>
        <end position="640"/>
    </location>
</feature>
<feature type="region of interest" description="Disordered" evidence="10">
    <location>
        <begin position="1734"/>
        <end position="1753"/>
    </location>
</feature>
<dbReference type="Gene3D" id="1.10.287.630">
    <property type="entry name" value="Helix hairpin bin"/>
    <property type="match status" value="1"/>
</dbReference>
<feature type="transmembrane region" description="Helical" evidence="11">
    <location>
        <begin position="227"/>
        <end position="248"/>
    </location>
</feature>
<dbReference type="Pfam" id="PF00027">
    <property type="entry name" value="cNMP_binding"/>
    <property type="match status" value="1"/>
</dbReference>
<dbReference type="InterPro" id="IPR050866">
    <property type="entry name" value="CNG_cation_channel"/>
</dbReference>
<comment type="subcellular location">
    <subcellularLocation>
        <location evidence="1">Membrane</location>
        <topology evidence="1">Multi-pass membrane protein</topology>
    </subcellularLocation>
</comment>
<dbReference type="PROSITE" id="PS00888">
    <property type="entry name" value="CNMP_BINDING_1"/>
    <property type="match status" value="1"/>
</dbReference>
<feature type="region of interest" description="Disordered" evidence="10">
    <location>
        <begin position="70"/>
        <end position="111"/>
    </location>
</feature>
<feature type="compositionally biased region" description="Polar residues" evidence="10">
    <location>
        <begin position="1793"/>
        <end position="1802"/>
    </location>
</feature>
<protein>
    <recommendedName>
        <fullName evidence="12">Cyclic nucleotide-binding domain-containing protein</fullName>
    </recommendedName>
</protein>
<feature type="compositionally biased region" description="Basic and acidic residues" evidence="10">
    <location>
        <begin position="839"/>
        <end position="852"/>
    </location>
</feature>
<evidence type="ECO:0000256" key="6">
    <source>
        <dbReference type="ARBA" id="ARBA00023136"/>
    </source>
</evidence>
<keyword evidence="4 11" id="KW-1133">Transmembrane helix</keyword>
<feature type="region of interest" description="Disordered" evidence="10">
    <location>
        <begin position="1641"/>
        <end position="1668"/>
    </location>
</feature>
<dbReference type="PROSITE" id="PS50042">
    <property type="entry name" value="CNMP_BINDING_3"/>
    <property type="match status" value="1"/>
</dbReference>
<feature type="compositionally biased region" description="Basic and acidic residues" evidence="10">
    <location>
        <begin position="1647"/>
        <end position="1668"/>
    </location>
</feature>
<dbReference type="InterPro" id="IPR018490">
    <property type="entry name" value="cNMP-bd_dom_sf"/>
</dbReference>
<dbReference type="Gene3D" id="1.10.287.70">
    <property type="match status" value="1"/>
</dbReference>
<feature type="compositionally biased region" description="Polar residues" evidence="10">
    <location>
        <begin position="1712"/>
        <end position="1729"/>
    </location>
</feature>
<feature type="transmembrane region" description="Helical" evidence="11">
    <location>
        <begin position="437"/>
        <end position="459"/>
    </location>
</feature>
<evidence type="ECO:0000256" key="2">
    <source>
        <dbReference type="ARBA" id="ARBA00022448"/>
    </source>
</evidence>
<comment type="caution">
    <text evidence="13">The sequence shown here is derived from an EMBL/GenBank/DDBJ whole genome shotgun (WGS) entry which is preliminary data.</text>
</comment>
<name>A0AA88HW32_ARTSF</name>
<dbReference type="GO" id="GO:0044877">
    <property type="term" value="F:protein-containing complex binding"/>
    <property type="evidence" value="ECO:0007669"/>
    <property type="project" value="TreeGrafter"/>
</dbReference>
<evidence type="ECO:0000256" key="8">
    <source>
        <dbReference type="ARBA" id="ARBA00023303"/>
    </source>
</evidence>
<feature type="region of interest" description="Disordered" evidence="10">
    <location>
        <begin position="1074"/>
        <end position="1106"/>
    </location>
</feature>
<dbReference type="EMBL" id="JAVRJZ010000016">
    <property type="protein sequence ID" value="KAK2711947.1"/>
    <property type="molecule type" value="Genomic_DNA"/>
</dbReference>
<feature type="region of interest" description="Disordered" evidence="10">
    <location>
        <begin position="1681"/>
        <end position="1700"/>
    </location>
</feature>
<dbReference type="PROSITE" id="PS00889">
    <property type="entry name" value="CNMP_BINDING_2"/>
    <property type="match status" value="1"/>
</dbReference>
<dbReference type="Pfam" id="PF00520">
    <property type="entry name" value="Ion_trans"/>
    <property type="match status" value="1"/>
</dbReference>
<evidence type="ECO:0000313" key="14">
    <source>
        <dbReference type="Proteomes" id="UP001187531"/>
    </source>
</evidence>
<evidence type="ECO:0000256" key="5">
    <source>
        <dbReference type="ARBA" id="ARBA00023065"/>
    </source>
</evidence>
<keyword evidence="7" id="KW-1071">Ligand-gated ion channel</keyword>
<feature type="compositionally biased region" description="Basic and acidic residues" evidence="10">
    <location>
        <begin position="71"/>
        <end position="88"/>
    </location>
</feature>
<feature type="region of interest" description="Disordered" evidence="10">
    <location>
        <begin position="927"/>
        <end position="954"/>
    </location>
</feature>
<feature type="transmembrane region" description="Helical" evidence="11">
    <location>
        <begin position="276"/>
        <end position="292"/>
    </location>
</feature>
<feature type="transmembrane region" description="Helical" evidence="11">
    <location>
        <begin position="328"/>
        <end position="349"/>
    </location>
</feature>
<evidence type="ECO:0000256" key="1">
    <source>
        <dbReference type="ARBA" id="ARBA00004141"/>
    </source>
</evidence>
<dbReference type="SUPFAM" id="SSF81324">
    <property type="entry name" value="Voltage-gated potassium channels"/>
    <property type="match status" value="1"/>
</dbReference>
<keyword evidence="3 11" id="KW-0812">Transmembrane</keyword>
<feature type="transmembrane region" description="Helical" evidence="11">
    <location>
        <begin position="195"/>
        <end position="215"/>
    </location>
</feature>
<evidence type="ECO:0000256" key="9">
    <source>
        <dbReference type="SAM" id="Coils"/>
    </source>
</evidence>
<feature type="compositionally biased region" description="Acidic residues" evidence="10">
    <location>
        <begin position="1511"/>
        <end position="1526"/>
    </location>
</feature>
<proteinExistence type="predicted"/>
<keyword evidence="8" id="KW-0407">Ion channel</keyword>
<dbReference type="Proteomes" id="UP001187531">
    <property type="component" value="Unassembled WGS sequence"/>
</dbReference>
<feature type="compositionally biased region" description="Polar residues" evidence="10">
    <location>
        <begin position="1250"/>
        <end position="1259"/>
    </location>
</feature>
<keyword evidence="5" id="KW-0406">Ion transport</keyword>
<feature type="region of interest" description="Disordered" evidence="10">
    <location>
        <begin position="827"/>
        <end position="852"/>
    </location>
</feature>
<dbReference type="InterPro" id="IPR005821">
    <property type="entry name" value="Ion_trans_dom"/>
</dbReference>
<keyword evidence="2" id="KW-0813">Transport</keyword>
<reference evidence="13" key="1">
    <citation type="submission" date="2023-07" db="EMBL/GenBank/DDBJ databases">
        <title>Chromosome-level genome assembly of Artemia franciscana.</title>
        <authorList>
            <person name="Jo E."/>
        </authorList>
    </citation>
    <scope>NUCLEOTIDE SEQUENCE</scope>
    <source>
        <tissue evidence="13">Whole body</tissue>
    </source>
</reference>
<evidence type="ECO:0000256" key="11">
    <source>
        <dbReference type="SAM" id="Phobius"/>
    </source>
</evidence>
<feature type="region of interest" description="Disordered" evidence="10">
    <location>
        <begin position="1"/>
        <end position="38"/>
    </location>
</feature>
<dbReference type="PANTHER" id="PTHR45638:SF7">
    <property type="entry name" value="CYCLIC NUCLEOTIDE-GATED ION CHANNEL-LIKE, ISOFORM E"/>
    <property type="match status" value="1"/>
</dbReference>
<organism evidence="13 14">
    <name type="scientific">Artemia franciscana</name>
    <name type="common">Brine shrimp</name>
    <name type="synonym">Artemia sanfranciscana</name>
    <dbReference type="NCBI Taxonomy" id="6661"/>
    <lineage>
        <taxon>Eukaryota</taxon>
        <taxon>Metazoa</taxon>
        <taxon>Ecdysozoa</taxon>
        <taxon>Arthropoda</taxon>
        <taxon>Crustacea</taxon>
        <taxon>Branchiopoda</taxon>
        <taxon>Anostraca</taxon>
        <taxon>Artemiidae</taxon>
        <taxon>Artemia</taxon>
    </lineage>
</organism>
<feature type="region of interest" description="Disordered" evidence="10">
    <location>
        <begin position="1783"/>
        <end position="1811"/>
    </location>
</feature>
<feature type="region of interest" description="Disordered" evidence="10">
    <location>
        <begin position="1707"/>
        <end position="1729"/>
    </location>
</feature>
<sequence length="1837" mass="209555">MKLSISAYRAGSAGTERIYSSSSSSFGDSPPKPTKPGLTLKVQEGLLKPILSPIPSQGSVSCGLMTSAESLSDKPLDQEDLRKNEKENNLVAKESGTEPKLNESFPKQRTRSNQRWMKLRTTVQLTGAITASKKTTLKREDSFLKKFSTRQVPEIQDTFDNEDEADNTQNISAQQRRRKRRKKHPWTVINPDGNFYFYWLGVISSFVLYYLWALIVRQAFPELQDEYQITWFVLDTIGDIVYILDLLLQFRTGYLEQGLIVEDTKKLAVHYMKSRAFLLDVFSIIPLHLVPIEKMPVLRFPKMVKVYRLYSYYYIVESRTVYPNIWRVLNLVHILLLLAHWFGCFYYLISEAEGFRGDWAYPFYHEDDAYRTLLRKYLGSVYWSTLTLTTIGDLPTPYSNAHKNVYGMNNATTVGPRAFARRGVISRLRGHVSNNGYIFTIASYLIGVFIFATIVGQVGNVITNRNASRLEFERLLDSAKLYMRHHKVPRDMQRRVQRWYDYSWSRGRIQGGGDISSALRVLPDKLKTELALHVNLVTLKKVSIFHECQPEFLHDLVLKMRASIFTPGDMICRRGEVAREMFIIADGILEVISEMGKVLTTMKSGEFFGEIGILNLDGLNKRTADVRSVGYSELFSLSREDVLSAMKDYPEARELLQSMGKKRLAEAKRIASQHKKKAEAKASGASKLLHDVKGFKDVITKTKIFTVKNMGSNESTNTVTSARPGVYRNPSTLDIIRKMQSEKSPVRSTEALNKDHSPLRKVRKRRFLRRMPRVSSDEDTVPAKPRITFLRPQRDSSEENEVIGAGLPLLQRLKLLKEKQDREEKNKIKLFESEGPQRSVEDYKKTNQTKFDSESVDVRNEAIGAGLSLLQRLNLVKQKEEGITTKSKETLQNQSQASNHVTAIVETQVKLNEKNPYPNLYMNQFQRQNDQVESSETKTHERRPTDDVKPGKPKPWSFAAQMCKSSKVDTAATKPAQVPVEVMNSGDSEEKTKVDYLIEKLNSPEKGKWDSIADAVKQETILVKEILPKFLRAKENCKLKKSENRVIDENPTETLKIKKQVIIRESPILSRKMVSLDNDAETPRSPRSRLASDPTSQPMNPRISSRPEMLHLEKPRIYLSVDDLSPEFIVLPFVKRLKILNERQKLAELEKEVKTVRSKSVDFLHQKSDYSLRQIGGSLESVFDQNISVNASDTHAISQMTSSSTDPDIADTSNWIPTFLNIMMSALKGQPPPSKKKLEHAKNLLIEQINRSNNDGGPQNPSPVFPSISEDNGVADELPFSPEENETLERRSLKSILKRLSSKDLSEQLSMCGISGKRLLRSQTVEGYAARHSKFLKAAAFQRETLSSPSSQDSDFKRSVSAPPGLSEDVPNPTQPQNLQIPEELCTIDSFTKFKLKKKEGRNNSISSYLNNLVDKQTDDRISEMILRFKELIQSRMDDLEVRFQEKLSNLESEIQEKDSVIAKLESKLMDKCTLEEQISNEPSNVITSISNQPLHPLRQRSVVTSYSSDMGEDLESNEDEDDNDERENYLVRGESFDSIIYRSSSHSNLADLEEDEEYIPSSWEELSEEEIQESRGLPPAIKPLSVKQQFSRSDETIIQIEPEEDFISNDMDDSSSEEEDEMLSDNWELALLAKEIAKQTSTKSKNCKESKVERLKRKAESGKNLTRSEKDLLEMVIQDEEKMERKKTNKKSRSLDEAARIPVERSYVSKIKQSIPESKSLSPSTLRTFQKIKRTESLEPASKPGMLQKSTSIDIKSKPISALYRLRRNLKRSMTSSISRLTDIQEDEANQGKRSISSHNLAKQRRESVEMREIKSIYSRRISEAEPLLGMTKVPH</sequence>
<feature type="region of interest" description="Disordered" evidence="10">
    <location>
        <begin position="158"/>
        <end position="178"/>
    </location>
</feature>
<keyword evidence="6 11" id="KW-0472">Membrane</keyword>
<evidence type="ECO:0000256" key="7">
    <source>
        <dbReference type="ARBA" id="ARBA00023286"/>
    </source>
</evidence>
<dbReference type="PANTHER" id="PTHR45638">
    <property type="entry name" value="CYCLIC NUCLEOTIDE-GATED CATION CHANNEL SUBUNIT A"/>
    <property type="match status" value="1"/>
</dbReference>
<gene>
    <name evidence="13" type="ORF">QYM36_012910</name>
</gene>
<dbReference type="SMART" id="SM00100">
    <property type="entry name" value="cNMP"/>
    <property type="match status" value="1"/>
</dbReference>
<dbReference type="InterPro" id="IPR000595">
    <property type="entry name" value="cNMP-bd_dom"/>
</dbReference>
<evidence type="ECO:0000313" key="13">
    <source>
        <dbReference type="EMBL" id="KAK2711947.1"/>
    </source>
</evidence>
<dbReference type="Gene3D" id="2.60.120.10">
    <property type="entry name" value="Jelly Rolls"/>
    <property type="match status" value="1"/>
</dbReference>
<evidence type="ECO:0000259" key="12">
    <source>
        <dbReference type="PROSITE" id="PS50042"/>
    </source>
</evidence>